<dbReference type="Proteomes" id="UP000295008">
    <property type="component" value="Unassembled WGS sequence"/>
</dbReference>
<keyword evidence="2" id="KW-1185">Reference proteome</keyword>
<organism evidence="1 2">
    <name type="scientific">Hydrogenispora ethanolica</name>
    <dbReference type="NCBI Taxonomy" id="1082276"/>
    <lineage>
        <taxon>Bacteria</taxon>
        <taxon>Bacillati</taxon>
        <taxon>Bacillota</taxon>
        <taxon>Hydrogenispora</taxon>
    </lineage>
</organism>
<name>A0A4V2QCW5_HYDET</name>
<dbReference type="AlphaFoldDB" id="A0A4V2QCW5"/>
<evidence type="ECO:0000313" key="1">
    <source>
        <dbReference type="EMBL" id="TCL61997.1"/>
    </source>
</evidence>
<dbReference type="EMBL" id="SLUN01000029">
    <property type="protein sequence ID" value="TCL61997.1"/>
    <property type="molecule type" value="Genomic_DNA"/>
</dbReference>
<proteinExistence type="predicted"/>
<evidence type="ECO:0000313" key="2">
    <source>
        <dbReference type="Proteomes" id="UP000295008"/>
    </source>
</evidence>
<sequence>MGVKGALAPCGGGTGLGGLPPNPLADLSTGYKLDKRFFPTRSTKSFHCILSIFDPQIRHEAGRGIDTRTYHLTSPSEHPQATPPRTAIPSMRDPRLGGTGLGVKGALAPCGGGTGLGGLPPDSLADLSTGYKLDKRFFPTRSTKSFHCILSIFDPQIRHEAGRAELIHGRIT</sequence>
<protein>
    <submittedName>
        <fullName evidence="1">Uncharacterized protein</fullName>
    </submittedName>
</protein>
<reference evidence="1 2" key="1">
    <citation type="submission" date="2019-03" db="EMBL/GenBank/DDBJ databases">
        <title>Genomic Encyclopedia of Type Strains, Phase IV (KMG-IV): sequencing the most valuable type-strain genomes for metagenomic binning, comparative biology and taxonomic classification.</title>
        <authorList>
            <person name="Goeker M."/>
        </authorList>
    </citation>
    <scope>NUCLEOTIDE SEQUENCE [LARGE SCALE GENOMIC DNA]</scope>
    <source>
        <strain evidence="1 2">LX-B</strain>
    </source>
</reference>
<comment type="caution">
    <text evidence="1">The sequence shown here is derived from an EMBL/GenBank/DDBJ whole genome shotgun (WGS) entry which is preliminary data.</text>
</comment>
<accession>A0A4V2QCW5</accession>
<gene>
    <name evidence="1" type="ORF">EDC14_102926</name>
</gene>